<reference evidence="5" key="1">
    <citation type="submission" date="2015-10" db="EMBL/GenBank/DDBJ databases">
        <authorList>
            <person name="Gilbert D.G."/>
        </authorList>
    </citation>
    <scope>NUCLEOTIDE SEQUENCE</scope>
</reference>
<comment type="similarity">
    <text evidence="2">Belongs to the PBP/GOBP family.</text>
</comment>
<comment type="subcellular location">
    <subcellularLocation>
        <location evidence="1">Secreted</location>
    </subcellularLocation>
</comment>
<name>A0A1L2JGQ2_HALHY</name>
<organism evidence="5">
    <name type="scientific">Halyomorpha halys</name>
    <name type="common">Brown marmorated stink bug</name>
    <name type="synonym">Pentatoma halys</name>
    <dbReference type="NCBI Taxonomy" id="286706"/>
    <lineage>
        <taxon>Eukaryota</taxon>
        <taxon>Metazoa</taxon>
        <taxon>Ecdysozoa</taxon>
        <taxon>Arthropoda</taxon>
        <taxon>Hexapoda</taxon>
        <taxon>Insecta</taxon>
        <taxon>Pterygota</taxon>
        <taxon>Neoptera</taxon>
        <taxon>Paraneoptera</taxon>
        <taxon>Hemiptera</taxon>
        <taxon>Heteroptera</taxon>
        <taxon>Panheteroptera</taxon>
        <taxon>Pentatomomorpha</taxon>
        <taxon>Pentatomoidea</taxon>
        <taxon>Pentatomidae</taxon>
        <taxon>Pentatominae</taxon>
        <taxon>Halyomorpha</taxon>
    </lineage>
</organism>
<feature type="chain" id="PRO_5012498827" evidence="4">
    <location>
        <begin position="24"/>
        <end position="190"/>
    </location>
</feature>
<protein>
    <submittedName>
        <fullName evidence="5">Odorant-binding protein 13</fullName>
    </submittedName>
</protein>
<proteinExistence type="evidence at transcript level"/>
<dbReference type="AlphaFoldDB" id="A0A1L2JGQ2"/>
<evidence type="ECO:0000256" key="2">
    <source>
        <dbReference type="ARBA" id="ARBA00008098"/>
    </source>
</evidence>
<reference evidence="5" key="2">
    <citation type="journal article" date="2016" name="Insect Mol. Biol.">
        <title>Identification and expression profile of odorant-binding proteins in Halyomorpha halys (Hemiptera: Pentatomidae).</title>
        <authorList>
            <person name="Paula D.P."/>
            <person name="Togawa R.C."/>
            <person name="Costa M.M."/>
            <person name="Grynberg P."/>
            <person name="Martins N.F."/>
            <person name="Andow D.A."/>
        </authorList>
    </citation>
    <scope>NUCLEOTIDE SEQUENCE</scope>
</reference>
<sequence length="190" mass="21648">MQNHRVLFLLYALLAILLNESNGVEEQAECKDKSNLQVLGRCCNIPNEELLSEEEKAVGTMCDKTVYGDRLTSPTTEEEQLELYECMDECFYNGTHLLTADMKLNETALIAEYDVSTENFSHWKEPITKAVKSCLEKNVVSEVKPNAKCKSGSYQFSQCFGLKLYLYCPPEDWKVKDEGCNKAREVLMNC</sequence>
<keyword evidence="3" id="KW-0964">Secreted</keyword>
<keyword evidence="4" id="KW-0732">Signal</keyword>
<dbReference type="InterPro" id="IPR052295">
    <property type="entry name" value="Odorant-binding_protein"/>
</dbReference>
<dbReference type="Gene3D" id="1.10.238.270">
    <property type="match status" value="1"/>
</dbReference>
<evidence type="ECO:0000256" key="4">
    <source>
        <dbReference type="SAM" id="SignalP"/>
    </source>
</evidence>
<accession>A0A1L2JGQ2</accession>
<dbReference type="OrthoDB" id="6618176at2759"/>
<evidence type="ECO:0000256" key="1">
    <source>
        <dbReference type="ARBA" id="ARBA00004613"/>
    </source>
</evidence>
<feature type="signal peptide" evidence="4">
    <location>
        <begin position="1"/>
        <end position="23"/>
    </location>
</feature>
<dbReference type="GO" id="GO:0005576">
    <property type="term" value="C:extracellular region"/>
    <property type="evidence" value="ECO:0007669"/>
    <property type="project" value="UniProtKB-SubCell"/>
</dbReference>
<dbReference type="EMBL" id="KT875749">
    <property type="protein sequence ID" value="AOV87030.1"/>
    <property type="molecule type" value="mRNA"/>
</dbReference>
<dbReference type="PANTHER" id="PTHR21066">
    <property type="entry name" value="ODORANT-BINDING PROTEIN 59A-RELATED"/>
    <property type="match status" value="1"/>
</dbReference>
<evidence type="ECO:0000256" key="3">
    <source>
        <dbReference type="ARBA" id="ARBA00022525"/>
    </source>
</evidence>
<evidence type="ECO:0000313" key="5">
    <source>
        <dbReference type="EMBL" id="AOV87030.1"/>
    </source>
</evidence>